<dbReference type="SUPFAM" id="SSF55729">
    <property type="entry name" value="Acyl-CoA N-acyltransferases (Nat)"/>
    <property type="match status" value="1"/>
</dbReference>
<gene>
    <name evidence="2" type="ORF">PsYK624_051890</name>
</gene>
<reference evidence="2 3" key="1">
    <citation type="submission" date="2021-08" db="EMBL/GenBank/DDBJ databases">
        <title>Draft Genome Sequence of Phanerochaete sordida strain YK-624.</title>
        <authorList>
            <person name="Mori T."/>
            <person name="Dohra H."/>
            <person name="Suzuki T."/>
            <person name="Kawagishi H."/>
            <person name="Hirai H."/>
        </authorList>
    </citation>
    <scope>NUCLEOTIDE SEQUENCE [LARGE SCALE GENOMIC DNA]</scope>
    <source>
        <strain evidence="2 3">YK-624</strain>
    </source>
</reference>
<feature type="domain" description="N-acetyltransferase" evidence="1">
    <location>
        <begin position="172"/>
        <end position="338"/>
    </location>
</feature>
<sequence>MAQFRVVQAADPRVFIEEAAKHGYDDCSLNTPLGVLADSFIEYQIQARHLSEESRKVFAVYRGDALVLVLSCVAGEPSVSLGSPRSAELTKEELDSAMSQLAPAVAATVDPQSLSSVWGDADVCSAFVDAWVAVFASRGIKASGPPPYFVATTSYATRATLPTTPPPSLGALRLAPATADDTDALAELLAAFSVLWNTPLTAETARPRIVAHIACGEAWVCRAADGAAVAFCIVGRATPRTIAIKNVYVAPEHRRKGIASALVSAMLRYFLGVPEHGVEGPLVPAKGVKKEVCLNVGEDHVERMYAKCGFLFGDAREPGFDKRPWFTVVGRDVKIEQS</sequence>
<dbReference type="Pfam" id="PF13508">
    <property type="entry name" value="Acetyltransf_7"/>
    <property type="match status" value="1"/>
</dbReference>
<keyword evidence="3" id="KW-1185">Reference proteome</keyword>
<dbReference type="GO" id="GO:0016747">
    <property type="term" value="F:acyltransferase activity, transferring groups other than amino-acyl groups"/>
    <property type="evidence" value="ECO:0007669"/>
    <property type="project" value="InterPro"/>
</dbReference>
<comment type="caution">
    <text evidence="2">The sequence shown here is derived from an EMBL/GenBank/DDBJ whole genome shotgun (WGS) entry which is preliminary data.</text>
</comment>
<organism evidence="2 3">
    <name type="scientific">Phanerochaete sordida</name>
    <dbReference type="NCBI Taxonomy" id="48140"/>
    <lineage>
        <taxon>Eukaryota</taxon>
        <taxon>Fungi</taxon>
        <taxon>Dikarya</taxon>
        <taxon>Basidiomycota</taxon>
        <taxon>Agaricomycotina</taxon>
        <taxon>Agaricomycetes</taxon>
        <taxon>Polyporales</taxon>
        <taxon>Phanerochaetaceae</taxon>
        <taxon>Phanerochaete</taxon>
    </lineage>
</organism>
<evidence type="ECO:0000313" key="2">
    <source>
        <dbReference type="EMBL" id="GJE89097.1"/>
    </source>
</evidence>
<evidence type="ECO:0000313" key="3">
    <source>
        <dbReference type="Proteomes" id="UP000703269"/>
    </source>
</evidence>
<dbReference type="OrthoDB" id="2523549at2759"/>
<proteinExistence type="predicted"/>
<dbReference type="Proteomes" id="UP000703269">
    <property type="component" value="Unassembled WGS sequence"/>
</dbReference>
<dbReference type="CDD" id="cd04301">
    <property type="entry name" value="NAT_SF"/>
    <property type="match status" value="1"/>
</dbReference>
<dbReference type="InterPro" id="IPR016181">
    <property type="entry name" value="Acyl_CoA_acyltransferase"/>
</dbReference>
<accession>A0A9P3LCQ4</accession>
<dbReference type="EMBL" id="BPQB01000011">
    <property type="protein sequence ID" value="GJE89097.1"/>
    <property type="molecule type" value="Genomic_DNA"/>
</dbReference>
<dbReference type="Gene3D" id="3.40.630.30">
    <property type="match status" value="1"/>
</dbReference>
<dbReference type="PROSITE" id="PS51186">
    <property type="entry name" value="GNAT"/>
    <property type="match status" value="1"/>
</dbReference>
<protein>
    <submittedName>
        <fullName evidence="2">GNAT family N-acetyltransferase</fullName>
    </submittedName>
</protein>
<dbReference type="AlphaFoldDB" id="A0A9P3LCQ4"/>
<evidence type="ECO:0000259" key="1">
    <source>
        <dbReference type="PROSITE" id="PS51186"/>
    </source>
</evidence>
<name>A0A9P3LCQ4_9APHY</name>
<dbReference type="InterPro" id="IPR000182">
    <property type="entry name" value="GNAT_dom"/>
</dbReference>